<dbReference type="GO" id="GO:0005245">
    <property type="term" value="F:voltage-gated calcium channel activity"/>
    <property type="evidence" value="ECO:0007669"/>
    <property type="project" value="TreeGrafter"/>
</dbReference>
<evidence type="ECO:0000313" key="2">
    <source>
        <dbReference type="EMBL" id="ODM90180.1"/>
    </source>
</evidence>
<dbReference type="OMA" id="KIWYKSE"/>
<dbReference type="EMBL" id="LJIJ01002126">
    <property type="protein sequence ID" value="ODM90180.1"/>
    <property type="molecule type" value="Genomic_DNA"/>
</dbReference>
<dbReference type="GO" id="GO:0005891">
    <property type="term" value="C:voltage-gated calcium channel complex"/>
    <property type="evidence" value="ECO:0007669"/>
    <property type="project" value="TreeGrafter"/>
</dbReference>
<dbReference type="STRING" id="48709.A0A1D2MB36"/>
<sequence length="857" mass="98837">MSMMWPNNNSDRADPIYTTAERVPEHAHPLRRFRSMTGIRRLIAKHIIYQLLDTLTENDYVNVYNFSDSTKPLIPCLKNRLVQVGDDNYCKIFSVLANMANVRGLKLGLEQDQTAGIANFTRAINGAFDVLENARKDAASSHCNEAIMIITDGVPSRQKPEHYVRVFTFLVGREVTEKREVLEMACANEGGYFTHVSTLSEVHEKVLKYMPVMSRSMTFFENPEESWTPVYAHIAAQMEEHYPPSATNPKEPMEPFDFVISASVPVFDRRNSSIASPFKLGVNGYAFMVNHNGHIVFHPDWRPVFDGRLLKPVYNAVDLTEIELVDRDDNVRNKDSVLLKMQTAMIGEERGYIKGLKVRVHQDNFRRVTLHSQHYEFQRVKVMNKQKSSQNFITPYTLAIAFSEKNANEFIGKLDTRSKEEDILSYFEEINEPRKWKINPDWSYCDYIQDGEKYKFASKEDLLLHFIRKSQRSTGSWLWRENGIYECEKELVESLLFDANITKIFDEINLFNLNENDKDLFEMSGVTMAFIATRTGLTRWIDFTNDPAEKDSNDTKQFIEENTGATNELWYKRAVDRYDYDPESFVYTVPFNAGNDSKVTATRAIFVTKNGVKAPVAVVGFQFSLEMFTEIFLDSTSEQLDNELNCNSGEFDCFVLDDNGFILVGKIHEENATNCTAGKFFGELNGMVMESLVESDVYKRVRVVDYQAVCLQATARTSFANVLSTPVTHLKTLFNWFISHLAWMILQLNLHSIVNPDFPSVFAEMCHKDIQQQVEDEEIKHSPYIKPARINKSKLYSCDKETFLYTYFSVNFIPHTNLILVVTDGKCRCSKNKMTIEHREVEYDSEWWDLSHSYANS</sequence>
<dbReference type="Pfam" id="PF08473">
    <property type="entry name" value="VGCC_alpha2"/>
    <property type="match status" value="1"/>
</dbReference>
<accession>A0A1D2MB36</accession>
<dbReference type="Proteomes" id="UP000094527">
    <property type="component" value="Unassembled WGS sequence"/>
</dbReference>
<dbReference type="Gene3D" id="3.30.450.20">
    <property type="entry name" value="PAS domain"/>
    <property type="match status" value="1"/>
</dbReference>
<keyword evidence="3" id="KW-1185">Reference proteome</keyword>
<dbReference type="Gene3D" id="3.40.50.410">
    <property type="entry name" value="von Willebrand factor, type A domain"/>
    <property type="match status" value="1"/>
</dbReference>
<dbReference type="OrthoDB" id="10054666at2759"/>
<dbReference type="InterPro" id="IPR013680">
    <property type="entry name" value="VDCC_a2/dsu"/>
</dbReference>
<comment type="caution">
    <text evidence="2">The sequence shown here is derived from an EMBL/GenBank/DDBJ whole genome shotgun (WGS) entry which is preliminary data.</text>
</comment>
<evidence type="ECO:0000259" key="1">
    <source>
        <dbReference type="Pfam" id="PF08473"/>
    </source>
</evidence>
<proteinExistence type="predicted"/>
<dbReference type="InterPro" id="IPR051173">
    <property type="entry name" value="Ca_channel_alpha-2/delta"/>
</dbReference>
<reference evidence="2 3" key="1">
    <citation type="journal article" date="2016" name="Genome Biol. Evol.">
        <title>Gene Family Evolution Reflects Adaptation to Soil Environmental Stressors in the Genome of the Collembolan Orchesella cincta.</title>
        <authorList>
            <person name="Faddeeva-Vakhrusheva A."/>
            <person name="Derks M.F."/>
            <person name="Anvar S.Y."/>
            <person name="Agamennone V."/>
            <person name="Suring W."/>
            <person name="Smit S."/>
            <person name="van Straalen N.M."/>
            <person name="Roelofs D."/>
        </authorList>
    </citation>
    <scope>NUCLEOTIDE SEQUENCE [LARGE SCALE GENOMIC DNA]</scope>
    <source>
        <tissue evidence="2">Mixed pool</tissue>
    </source>
</reference>
<dbReference type="PANTHER" id="PTHR10166:SF37">
    <property type="entry name" value="STOLID, ISOFORM H"/>
    <property type="match status" value="1"/>
</dbReference>
<dbReference type="AlphaFoldDB" id="A0A1D2MB36"/>
<organism evidence="2 3">
    <name type="scientific">Orchesella cincta</name>
    <name type="common">Springtail</name>
    <name type="synonym">Podura cincta</name>
    <dbReference type="NCBI Taxonomy" id="48709"/>
    <lineage>
        <taxon>Eukaryota</taxon>
        <taxon>Metazoa</taxon>
        <taxon>Ecdysozoa</taxon>
        <taxon>Arthropoda</taxon>
        <taxon>Hexapoda</taxon>
        <taxon>Collembola</taxon>
        <taxon>Entomobryomorpha</taxon>
        <taxon>Entomobryoidea</taxon>
        <taxon>Orchesellidae</taxon>
        <taxon>Orchesellinae</taxon>
        <taxon>Orchesella</taxon>
    </lineage>
</organism>
<gene>
    <name evidence="2" type="ORF">Ocin01_16501</name>
</gene>
<dbReference type="InterPro" id="IPR036465">
    <property type="entry name" value="vWFA_dom_sf"/>
</dbReference>
<feature type="domain" description="Voltage-dependent calcium channel alpha-2/delta subunit conserved region" evidence="1">
    <location>
        <begin position="486"/>
        <end position="836"/>
    </location>
</feature>
<dbReference type="PANTHER" id="PTHR10166">
    <property type="entry name" value="VOLTAGE-DEPENDENT CALCIUM CHANNEL SUBUNIT ALPHA-2/DELTA-RELATED"/>
    <property type="match status" value="1"/>
</dbReference>
<evidence type="ECO:0000313" key="3">
    <source>
        <dbReference type="Proteomes" id="UP000094527"/>
    </source>
</evidence>
<name>A0A1D2MB36_ORCCI</name>
<dbReference type="SUPFAM" id="SSF53300">
    <property type="entry name" value="vWA-like"/>
    <property type="match status" value="1"/>
</dbReference>
<protein>
    <submittedName>
        <fullName evidence="2">Voltage-dependent calcium channel subunit alpha-2/delta-4</fullName>
    </submittedName>
</protein>